<dbReference type="InterPro" id="IPR000326">
    <property type="entry name" value="PAP2/HPO"/>
</dbReference>
<accession>A0A1G8ZBR2</accession>
<dbReference type="SUPFAM" id="SSF48317">
    <property type="entry name" value="Acid phosphatase/Vanadium-dependent haloperoxidase"/>
    <property type="match status" value="1"/>
</dbReference>
<feature type="transmembrane region" description="Helical" evidence="1">
    <location>
        <begin position="217"/>
        <end position="234"/>
    </location>
</feature>
<proteinExistence type="predicted"/>
<dbReference type="Pfam" id="PF01569">
    <property type="entry name" value="PAP2"/>
    <property type="match status" value="1"/>
</dbReference>
<dbReference type="RefSeq" id="WP_092321772.1">
    <property type="nucleotide sequence ID" value="NZ_FNFU01000003.1"/>
</dbReference>
<protein>
    <submittedName>
        <fullName evidence="3">Undecaprenyl-diphosphatase</fullName>
    </submittedName>
</protein>
<evidence type="ECO:0000259" key="2">
    <source>
        <dbReference type="SMART" id="SM00014"/>
    </source>
</evidence>
<feature type="transmembrane region" description="Helical" evidence="1">
    <location>
        <begin position="159"/>
        <end position="179"/>
    </location>
</feature>
<feature type="transmembrane region" description="Helical" evidence="1">
    <location>
        <begin position="81"/>
        <end position="109"/>
    </location>
</feature>
<keyword evidence="1" id="KW-0472">Membrane</keyword>
<dbReference type="AlphaFoldDB" id="A0A1G8ZBR2"/>
<feature type="transmembrane region" description="Helical" evidence="1">
    <location>
        <begin position="116"/>
        <end position="139"/>
    </location>
</feature>
<evidence type="ECO:0000313" key="4">
    <source>
        <dbReference type="Proteomes" id="UP000198701"/>
    </source>
</evidence>
<keyword evidence="1" id="KW-1133">Transmembrane helix</keyword>
<dbReference type="STRING" id="386301.SAMN05216282_10323"/>
<reference evidence="3 4" key="1">
    <citation type="submission" date="2016-10" db="EMBL/GenBank/DDBJ databases">
        <authorList>
            <person name="de Groot N.N."/>
        </authorList>
    </citation>
    <scope>NUCLEOTIDE SEQUENCE [LARGE SCALE GENOMIC DNA]</scope>
    <source>
        <strain evidence="3 4">CGMCC 1.5382</strain>
    </source>
</reference>
<dbReference type="PANTHER" id="PTHR14969">
    <property type="entry name" value="SPHINGOSINE-1-PHOSPHATE PHOSPHOHYDROLASE"/>
    <property type="match status" value="1"/>
</dbReference>
<dbReference type="Proteomes" id="UP000198701">
    <property type="component" value="Unassembled WGS sequence"/>
</dbReference>
<feature type="transmembrane region" description="Helical" evidence="1">
    <location>
        <begin position="186"/>
        <end position="211"/>
    </location>
</feature>
<organism evidence="3 4">
    <name type="scientific">Cryobacterium psychrotolerans</name>
    <dbReference type="NCBI Taxonomy" id="386301"/>
    <lineage>
        <taxon>Bacteria</taxon>
        <taxon>Bacillati</taxon>
        <taxon>Actinomycetota</taxon>
        <taxon>Actinomycetes</taxon>
        <taxon>Micrococcales</taxon>
        <taxon>Microbacteriaceae</taxon>
        <taxon>Cryobacterium</taxon>
    </lineage>
</organism>
<keyword evidence="1" id="KW-0812">Transmembrane</keyword>
<sequence>MSQSPRAQQRQRPRWVQDYLSEEFPPVQPARTGWFIAAALLVAFGTTAFFLVLNGVLEQRGLALLDEPVRAWMVEHRTEGWTAAMILIAEVSGPIGMPIVVAVFIVLWIWRSKHAWRVLVLSVAMLTGMSLALLIARLVGRERPPEEFMLIGVDPSFSFPSGHVLGVADFLIVGGYLVLSRGRGWVASLLLVLAAIVGVGLVALTRVYLGYHWVTDIAASLSLSLCVLGLAIALDTWRPLRHPPEASVADSLSSGANRV</sequence>
<dbReference type="InterPro" id="IPR036938">
    <property type="entry name" value="PAP2/HPO_sf"/>
</dbReference>
<dbReference type="PANTHER" id="PTHR14969:SF13">
    <property type="entry name" value="AT30094P"/>
    <property type="match status" value="1"/>
</dbReference>
<dbReference type="OrthoDB" id="5289372at2"/>
<feature type="domain" description="Phosphatidic acid phosphatase type 2/haloperoxidase" evidence="2">
    <location>
        <begin position="120"/>
        <end position="232"/>
    </location>
</feature>
<dbReference type="SMART" id="SM00014">
    <property type="entry name" value="acidPPc"/>
    <property type="match status" value="1"/>
</dbReference>
<evidence type="ECO:0000256" key="1">
    <source>
        <dbReference type="SAM" id="Phobius"/>
    </source>
</evidence>
<dbReference type="CDD" id="cd03392">
    <property type="entry name" value="PAP2_like_2"/>
    <property type="match status" value="1"/>
</dbReference>
<dbReference type="Gene3D" id="1.20.144.10">
    <property type="entry name" value="Phosphatidic acid phosphatase type 2/haloperoxidase"/>
    <property type="match status" value="1"/>
</dbReference>
<gene>
    <name evidence="3" type="ORF">SAMN05216282_10323</name>
</gene>
<dbReference type="EMBL" id="FNFU01000003">
    <property type="protein sequence ID" value="SDK12519.1"/>
    <property type="molecule type" value="Genomic_DNA"/>
</dbReference>
<feature type="transmembrane region" description="Helical" evidence="1">
    <location>
        <begin position="34"/>
        <end position="57"/>
    </location>
</feature>
<evidence type="ECO:0000313" key="3">
    <source>
        <dbReference type="EMBL" id="SDK12519.1"/>
    </source>
</evidence>
<keyword evidence="4" id="KW-1185">Reference proteome</keyword>
<name>A0A1G8ZBR2_9MICO</name>